<protein>
    <submittedName>
        <fullName evidence="2">Uncharacterized protein</fullName>
    </submittedName>
</protein>
<evidence type="ECO:0000313" key="2">
    <source>
        <dbReference type="EMBL" id="CAA6800466.1"/>
    </source>
</evidence>
<dbReference type="EMBL" id="CACVAU010000001">
    <property type="protein sequence ID" value="CAA6800466.1"/>
    <property type="molecule type" value="Genomic_DNA"/>
</dbReference>
<proteinExistence type="predicted"/>
<reference evidence="2" key="1">
    <citation type="submission" date="2020-01" db="EMBL/GenBank/DDBJ databases">
        <authorList>
            <person name="Meier V. D."/>
            <person name="Meier V D."/>
        </authorList>
    </citation>
    <scope>NUCLEOTIDE SEQUENCE</scope>
    <source>
        <strain evidence="2">HLG_WM_MAG_05</strain>
    </source>
</reference>
<keyword evidence="1" id="KW-1133">Transmembrane helix</keyword>
<organism evidence="2">
    <name type="scientific">uncultured Sulfurovum sp</name>
    <dbReference type="NCBI Taxonomy" id="269237"/>
    <lineage>
        <taxon>Bacteria</taxon>
        <taxon>Pseudomonadati</taxon>
        <taxon>Campylobacterota</taxon>
        <taxon>Epsilonproteobacteria</taxon>
        <taxon>Campylobacterales</taxon>
        <taxon>Sulfurovaceae</taxon>
        <taxon>Sulfurovum</taxon>
        <taxon>environmental samples</taxon>
    </lineage>
</organism>
<keyword evidence="1" id="KW-0472">Membrane</keyword>
<accession>A0A6S6SCK4</accession>
<evidence type="ECO:0000256" key="1">
    <source>
        <dbReference type="SAM" id="Phobius"/>
    </source>
</evidence>
<name>A0A6S6SCK4_9BACT</name>
<feature type="transmembrane region" description="Helical" evidence="1">
    <location>
        <begin position="12"/>
        <end position="31"/>
    </location>
</feature>
<keyword evidence="1" id="KW-0812">Transmembrane</keyword>
<gene>
    <name evidence="2" type="ORF">HELGO_WM9918</name>
</gene>
<sequence length="33" mass="3255">MSKGGSSDGGIGIIILILVVGFFLVGVFNGISS</sequence>
<dbReference type="AlphaFoldDB" id="A0A6S6SCK4"/>